<keyword evidence="5" id="KW-1185">Reference proteome</keyword>
<evidence type="ECO:0000313" key="5">
    <source>
        <dbReference type="Proteomes" id="UP001268089"/>
    </source>
</evidence>
<evidence type="ECO:0000256" key="2">
    <source>
        <dbReference type="ARBA" id="ARBA00022801"/>
    </source>
</evidence>
<dbReference type="InterPro" id="IPR039298">
    <property type="entry name" value="ACOT13"/>
</dbReference>
<dbReference type="Proteomes" id="UP001268089">
    <property type="component" value="Unassembled WGS sequence"/>
</dbReference>
<dbReference type="Pfam" id="PF03061">
    <property type="entry name" value="4HBT"/>
    <property type="match status" value="1"/>
</dbReference>
<comment type="caution">
    <text evidence="4">The sequence shown here is derived from an EMBL/GenBank/DDBJ whole genome shotgun (WGS) entry which is preliminary data.</text>
</comment>
<name>A0ABU1ZKD0_9BURK</name>
<evidence type="ECO:0000256" key="1">
    <source>
        <dbReference type="ARBA" id="ARBA00008324"/>
    </source>
</evidence>
<dbReference type="PANTHER" id="PTHR21660">
    <property type="entry name" value="THIOESTERASE SUPERFAMILY MEMBER-RELATED"/>
    <property type="match status" value="1"/>
</dbReference>
<proteinExistence type="inferred from homology"/>
<dbReference type="CDD" id="cd03443">
    <property type="entry name" value="PaaI_thioesterase"/>
    <property type="match status" value="1"/>
</dbReference>
<sequence>MPKTPVPATSVDSPDAPVVFEAEFIEGLRHIFEHSIAFNQVLGLKIASITPQRVVAHIAMKPELVGHYSFNRIHGGVISAGLDAMGGLAVMAAIGARHMDEAPLQRLHRFAKLGTIDLRVDYLRPGIGEHFELRAEVMRLGSRVASTRMEFLGADGKLLSTGAAAYIVA</sequence>
<evidence type="ECO:0000259" key="3">
    <source>
        <dbReference type="Pfam" id="PF03061"/>
    </source>
</evidence>
<accession>A0ABU1ZKD0</accession>
<dbReference type="SUPFAM" id="SSF54637">
    <property type="entry name" value="Thioesterase/thiol ester dehydrase-isomerase"/>
    <property type="match status" value="1"/>
</dbReference>
<dbReference type="Gene3D" id="3.10.129.10">
    <property type="entry name" value="Hotdog Thioesterase"/>
    <property type="match status" value="1"/>
</dbReference>
<gene>
    <name evidence="4" type="ORF">J2X15_001280</name>
</gene>
<dbReference type="InterPro" id="IPR006683">
    <property type="entry name" value="Thioestr_dom"/>
</dbReference>
<feature type="domain" description="Thioesterase" evidence="3">
    <location>
        <begin position="71"/>
        <end position="158"/>
    </location>
</feature>
<reference evidence="4 5" key="1">
    <citation type="submission" date="2023-07" db="EMBL/GenBank/DDBJ databases">
        <title>Sorghum-associated microbial communities from plants grown in Nebraska, USA.</title>
        <authorList>
            <person name="Schachtman D."/>
        </authorList>
    </citation>
    <scope>NUCLEOTIDE SEQUENCE [LARGE SCALE GENOMIC DNA]</scope>
    <source>
        <strain evidence="4 5">BE308</strain>
    </source>
</reference>
<dbReference type="PANTHER" id="PTHR21660:SF1">
    <property type="entry name" value="ACYL-COENZYME A THIOESTERASE 13"/>
    <property type="match status" value="1"/>
</dbReference>
<dbReference type="NCBIfam" id="NF008675">
    <property type="entry name" value="PRK11688.1"/>
    <property type="match status" value="1"/>
</dbReference>
<dbReference type="InterPro" id="IPR029069">
    <property type="entry name" value="HotDog_dom_sf"/>
</dbReference>
<evidence type="ECO:0000313" key="4">
    <source>
        <dbReference type="EMBL" id="MDR7306002.1"/>
    </source>
</evidence>
<organism evidence="4 5">
    <name type="scientific">Rhodoferax saidenbachensis</name>
    <dbReference type="NCBI Taxonomy" id="1484693"/>
    <lineage>
        <taxon>Bacteria</taxon>
        <taxon>Pseudomonadati</taxon>
        <taxon>Pseudomonadota</taxon>
        <taxon>Betaproteobacteria</taxon>
        <taxon>Burkholderiales</taxon>
        <taxon>Comamonadaceae</taxon>
        <taxon>Rhodoferax</taxon>
    </lineage>
</organism>
<dbReference type="EMBL" id="JAVDXO010000002">
    <property type="protein sequence ID" value="MDR7306002.1"/>
    <property type="molecule type" value="Genomic_DNA"/>
</dbReference>
<dbReference type="NCBIfam" id="TIGR00369">
    <property type="entry name" value="unchar_dom_1"/>
    <property type="match status" value="1"/>
</dbReference>
<protein>
    <submittedName>
        <fullName evidence="4">Uncharacterized protein (TIGR00369 family)</fullName>
    </submittedName>
</protein>
<keyword evidence="2" id="KW-0378">Hydrolase</keyword>
<dbReference type="RefSeq" id="WP_310340481.1">
    <property type="nucleotide sequence ID" value="NZ_JAVDXO010000002.1"/>
</dbReference>
<dbReference type="InterPro" id="IPR003736">
    <property type="entry name" value="PAAI_dom"/>
</dbReference>
<comment type="similarity">
    <text evidence="1">Belongs to the thioesterase PaaI family.</text>
</comment>